<dbReference type="PROSITE" id="PS50007">
    <property type="entry name" value="PIPLC_X_DOMAIN"/>
    <property type="match status" value="1"/>
</dbReference>
<dbReference type="Gene3D" id="2.60.40.150">
    <property type="entry name" value="C2 domain"/>
    <property type="match status" value="1"/>
</dbReference>
<dbReference type="InterPro" id="IPR017946">
    <property type="entry name" value="PLC-like_Pdiesterase_TIM-brl"/>
</dbReference>
<evidence type="ECO:0000313" key="10">
    <source>
        <dbReference type="Proteomes" id="UP000664169"/>
    </source>
</evidence>
<dbReference type="GO" id="GO:0048015">
    <property type="term" value="P:phosphatidylinositol-mediated signaling"/>
    <property type="evidence" value="ECO:0007669"/>
    <property type="project" value="TreeGrafter"/>
</dbReference>
<evidence type="ECO:0000313" key="9">
    <source>
        <dbReference type="EMBL" id="CAF9925625.1"/>
    </source>
</evidence>
<accession>A0A8H3ISC1</accession>
<dbReference type="CDD" id="cd08598">
    <property type="entry name" value="PI-PLC1c_yeast"/>
    <property type="match status" value="1"/>
</dbReference>
<dbReference type="Pfam" id="PF00388">
    <property type="entry name" value="PI-PLC-X"/>
    <property type="match status" value="1"/>
</dbReference>
<dbReference type="PRINTS" id="PR00390">
    <property type="entry name" value="PHPHLIPASEC"/>
</dbReference>
<dbReference type="InterPro" id="IPR035892">
    <property type="entry name" value="C2_domain_sf"/>
</dbReference>
<dbReference type="SUPFAM" id="SSF47473">
    <property type="entry name" value="EF-hand"/>
    <property type="match status" value="1"/>
</dbReference>
<evidence type="ECO:0000259" key="7">
    <source>
        <dbReference type="PROSITE" id="PS50008"/>
    </source>
</evidence>
<feature type="domain" description="PI-PLC Y-box" evidence="7">
    <location>
        <begin position="760"/>
        <end position="876"/>
    </location>
</feature>
<keyword evidence="10" id="KW-1185">Reference proteome</keyword>
<dbReference type="GO" id="GO:0005509">
    <property type="term" value="F:calcium ion binding"/>
    <property type="evidence" value="ECO:0007669"/>
    <property type="project" value="InterPro"/>
</dbReference>
<dbReference type="SUPFAM" id="SSF49562">
    <property type="entry name" value="C2 domain (Calcium/lipid-binding domain, CaLB)"/>
    <property type="match status" value="1"/>
</dbReference>
<feature type="compositionally biased region" description="Low complexity" evidence="6">
    <location>
        <begin position="157"/>
        <end position="168"/>
    </location>
</feature>
<feature type="compositionally biased region" description="Polar residues" evidence="6">
    <location>
        <begin position="672"/>
        <end position="709"/>
    </location>
</feature>
<feature type="region of interest" description="Disordered" evidence="6">
    <location>
        <begin position="663"/>
        <end position="751"/>
    </location>
</feature>
<sequence>MTSTTNSGPHTSPYFPLRSQVFATAGTSSKFHGQRVFTNPASPSLSASAKTSFSSSPIGSPFHMSPEFGPNHDALPSAPVSPFQLPSASLISTFPSSMSIAVNDNSQSPKTAGLVRRISQKGARTARDIIRTRSSITNIRTQMDQSSGPLVRRGRASSKTSSCDTDCDGLSRLDGGDSDSSQQREPRSVITPSSATALSRGSSRKPSMIAEEYPPVIPSSLEAGSQIIKVTRKKRKSVHLKLDPQAAKVTWRSQSKSLYIDDIHDIRRGRISQQATEKLALPPTFDENLCLTIVASDKRSRNKPIKSLFLIFENDNDLTLWTDTLEKLTKYRQDLIAGVAGPSLDEKTLRSRWDLEMDKVYGTTRTPDQEFLNLSGIQHVCHSLHINWSNEEIERKFNEADHDRSGNLDYQQFRAFVKAAKERSEVMKLWLQLKRNTADGIELEPFLMFLAEQQGIEVASSQKFWEGVFHKFVTDDRYNELQVPDAPLVMGFYAFNAFISSSYNSAMSLNSSHARLDRPLNEYFISSSHNTYLLGRQIRGHSSTEGYVKALQEGCRCIEIDCWDRNNVPVVTHGHTKTTWILFQDCVSTIAQFAFEATPYPLILSLEVHCNPANQQRMVEIMEAGFGDMLVKEPLTLSSDQLPSPEELKHKILIKVKTNPEATVPTKPAISKSGTTTVTRRQRSISSPITQSSYEAFPSSPNTGTSSPMGDSLDLPRYTRLSSTAASTTLPDTSSASDDSDEQMNSVTTKNHRSKIISSLASLAVYTRGLKYRGRFLMDTYNHIFSLAENTFDDACKNLDQCIQLEKHNVGHLMRIYPSQMRIRSSNFDPLACWKRGVQMAALNFQTYDESMHLNEAMFSSGSDRTGYVLKPRALRPLDNISDQIQEAFGSRKMTRLEFSIDLISAQYLPRSEKSPMDAPSPYVEVQVYIADDKISGSICGDGGQDAPARESKSCHTHRRRSQIRKHNGYNPNFEGDLFKFSVRTRYPELVFIRWSVWNSSDGKSYNNAPESENNKPDATFTAKLRALQVGYRHLPLRTPSGEQFSFSTLFCKISKGEEFDVLCNDPLPQERIPSLFRRASQRIGFGKRPGSTER</sequence>
<feature type="region of interest" description="Disordered" evidence="6">
    <location>
        <begin position="142"/>
        <end position="207"/>
    </location>
</feature>
<dbReference type="AlphaFoldDB" id="A0A8H3ISC1"/>
<dbReference type="PROSITE" id="PS50222">
    <property type="entry name" value="EF_HAND_2"/>
    <property type="match status" value="1"/>
</dbReference>
<feature type="compositionally biased region" description="Basic residues" evidence="6">
    <location>
        <begin position="955"/>
        <end position="967"/>
    </location>
</feature>
<dbReference type="InterPro" id="IPR011993">
    <property type="entry name" value="PH-like_dom_sf"/>
</dbReference>
<evidence type="ECO:0000256" key="1">
    <source>
        <dbReference type="ARBA" id="ARBA00012368"/>
    </source>
</evidence>
<name>A0A8H3ISC1_9LECA</name>
<keyword evidence="3 5" id="KW-0442">Lipid degradation</keyword>
<evidence type="ECO:0000259" key="8">
    <source>
        <dbReference type="PROSITE" id="PS50222"/>
    </source>
</evidence>
<dbReference type="EMBL" id="CAJPDQ010000023">
    <property type="protein sequence ID" value="CAF9925625.1"/>
    <property type="molecule type" value="Genomic_DNA"/>
</dbReference>
<dbReference type="PANTHER" id="PTHR10336:SF36">
    <property type="entry name" value="1-PHOSPHATIDYLINOSITOL 4,5-BISPHOSPHATE PHOSPHODIESTERASE BETA-4"/>
    <property type="match status" value="1"/>
</dbReference>
<dbReference type="InterPro" id="IPR011992">
    <property type="entry name" value="EF-hand-dom_pair"/>
</dbReference>
<dbReference type="SUPFAM" id="SSF50729">
    <property type="entry name" value="PH domain-like"/>
    <property type="match status" value="1"/>
</dbReference>
<comment type="catalytic activity">
    <reaction evidence="5">
        <text>a 1,2-diacyl-sn-glycero-3-phospho-(1D-myo-inositol-4,5-bisphosphate) + H2O = 1D-myo-inositol 1,4,5-trisphosphate + a 1,2-diacyl-sn-glycerol + H(+)</text>
        <dbReference type="Rhea" id="RHEA:33179"/>
        <dbReference type="ChEBI" id="CHEBI:15377"/>
        <dbReference type="ChEBI" id="CHEBI:15378"/>
        <dbReference type="ChEBI" id="CHEBI:17815"/>
        <dbReference type="ChEBI" id="CHEBI:58456"/>
        <dbReference type="ChEBI" id="CHEBI:203600"/>
        <dbReference type="EC" id="3.1.4.11"/>
    </reaction>
</comment>
<reference evidence="9" key="1">
    <citation type="submission" date="2021-03" db="EMBL/GenBank/DDBJ databases">
        <authorList>
            <person name="Tagirdzhanova G."/>
        </authorList>
    </citation>
    <scope>NUCLEOTIDE SEQUENCE</scope>
</reference>
<dbReference type="GO" id="GO:0004435">
    <property type="term" value="F:phosphatidylinositol-4,5-bisphosphate phospholipase C activity"/>
    <property type="evidence" value="ECO:0007669"/>
    <property type="project" value="UniProtKB-EC"/>
</dbReference>
<dbReference type="InterPro" id="IPR001192">
    <property type="entry name" value="PI-PLC_fam"/>
</dbReference>
<feature type="region of interest" description="Disordered" evidence="6">
    <location>
        <begin position="941"/>
        <end position="967"/>
    </location>
</feature>
<evidence type="ECO:0000256" key="2">
    <source>
        <dbReference type="ARBA" id="ARBA00022801"/>
    </source>
</evidence>
<dbReference type="CDD" id="cd00275">
    <property type="entry name" value="C2_PLC_like"/>
    <property type="match status" value="1"/>
</dbReference>
<feature type="compositionally biased region" description="Polar residues" evidence="6">
    <location>
        <begin position="190"/>
        <end position="205"/>
    </location>
</feature>
<dbReference type="SMART" id="SM00149">
    <property type="entry name" value="PLCYc"/>
    <property type="match status" value="1"/>
</dbReference>
<gene>
    <name evidence="9" type="ORF">GOMPHAMPRED_003949</name>
</gene>
<feature type="domain" description="EF-hand" evidence="8">
    <location>
        <begin position="388"/>
        <end position="423"/>
    </location>
</feature>
<dbReference type="OrthoDB" id="269822at2759"/>
<dbReference type="InterPro" id="IPR001711">
    <property type="entry name" value="PLipase_C_Pinositol-sp_Y"/>
</dbReference>
<dbReference type="Pfam" id="PF00387">
    <property type="entry name" value="PI-PLC-Y"/>
    <property type="match status" value="1"/>
</dbReference>
<evidence type="ECO:0000256" key="6">
    <source>
        <dbReference type="SAM" id="MobiDB-lite"/>
    </source>
</evidence>
<dbReference type="Proteomes" id="UP000664169">
    <property type="component" value="Unassembled WGS sequence"/>
</dbReference>
<dbReference type="PANTHER" id="PTHR10336">
    <property type="entry name" value="PHOSPHOINOSITIDE-SPECIFIC PHOSPHOLIPASE C FAMILY PROTEIN"/>
    <property type="match status" value="1"/>
</dbReference>
<dbReference type="Gene3D" id="3.20.20.190">
    <property type="entry name" value="Phosphatidylinositol (PI) phosphodiesterase"/>
    <property type="match status" value="2"/>
</dbReference>
<dbReference type="GO" id="GO:0016042">
    <property type="term" value="P:lipid catabolic process"/>
    <property type="evidence" value="ECO:0007669"/>
    <property type="project" value="UniProtKB-KW"/>
</dbReference>
<dbReference type="EC" id="3.1.4.11" evidence="1 5"/>
<dbReference type="InterPro" id="IPR000909">
    <property type="entry name" value="PLipase_C_PInositol-sp_X_dom"/>
</dbReference>
<dbReference type="SUPFAM" id="SSF51695">
    <property type="entry name" value="PLC-like phosphodiesterases"/>
    <property type="match status" value="1"/>
</dbReference>
<dbReference type="GO" id="GO:0051209">
    <property type="term" value="P:release of sequestered calcium ion into cytosol"/>
    <property type="evidence" value="ECO:0007669"/>
    <property type="project" value="TreeGrafter"/>
</dbReference>
<protein>
    <recommendedName>
        <fullName evidence="1 5">Phosphoinositide phospholipase C</fullName>
        <ecNumber evidence="1 5">3.1.4.11</ecNumber>
    </recommendedName>
</protein>
<dbReference type="InterPro" id="IPR002048">
    <property type="entry name" value="EF_hand_dom"/>
</dbReference>
<organism evidence="9 10">
    <name type="scientific">Gomphillus americanus</name>
    <dbReference type="NCBI Taxonomy" id="1940652"/>
    <lineage>
        <taxon>Eukaryota</taxon>
        <taxon>Fungi</taxon>
        <taxon>Dikarya</taxon>
        <taxon>Ascomycota</taxon>
        <taxon>Pezizomycotina</taxon>
        <taxon>Lecanoromycetes</taxon>
        <taxon>OSLEUM clade</taxon>
        <taxon>Ostropomycetidae</taxon>
        <taxon>Ostropales</taxon>
        <taxon>Graphidaceae</taxon>
        <taxon>Gomphilloideae</taxon>
        <taxon>Gomphillus</taxon>
    </lineage>
</organism>
<evidence type="ECO:0000256" key="4">
    <source>
        <dbReference type="ARBA" id="ARBA00023098"/>
    </source>
</evidence>
<proteinExistence type="predicted"/>
<comment type="caution">
    <text evidence="9">The sequence shown here is derived from an EMBL/GenBank/DDBJ whole genome shotgun (WGS) entry which is preliminary data.</text>
</comment>
<dbReference type="PROSITE" id="PS50008">
    <property type="entry name" value="PIPLC_Y_DOMAIN"/>
    <property type="match status" value="1"/>
</dbReference>
<evidence type="ECO:0000256" key="5">
    <source>
        <dbReference type="RuleBase" id="RU361133"/>
    </source>
</evidence>
<keyword evidence="2 5" id="KW-0378">Hydrolase</keyword>
<dbReference type="Gene3D" id="2.30.29.30">
    <property type="entry name" value="Pleckstrin-homology domain (PH domain)/Phosphotyrosine-binding domain (PTB)"/>
    <property type="match status" value="1"/>
</dbReference>
<feature type="compositionally biased region" description="Low complexity" evidence="6">
    <location>
        <begin position="722"/>
        <end position="737"/>
    </location>
</feature>
<dbReference type="SMART" id="SM00148">
    <property type="entry name" value="PLCXc"/>
    <property type="match status" value="1"/>
</dbReference>
<dbReference type="Gene3D" id="1.10.238.10">
    <property type="entry name" value="EF-hand"/>
    <property type="match status" value="1"/>
</dbReference>
<evidence type="ECO:0000256" key="3">
    <source>
        <dbReference type="ARBA" id="ARBA00022963"/>
    </source>
</evidence>
<keyword evidence="4 5" id="KW-0443">Lipid metabolism</keyword>